<reference evidence="3" key="1">
    <citation type="submission" date="2006-10" db="EMBL/GenBank/DDBJ databases">
        <authorList>
            <person name="Amadeo P."/>
            <person name="Zhao Q."/>
            <person name="Wortman J."/>
            <person name="Fraser-Liggett C."/>
            <person name="Carlton J."/>
        </authorList>
    </citation>
    <scope>NUCLEOTIDE SEQUENCE</scope>
    <source>
        <strain evidence="3">G3</strain>
    </source>
</reference>
<dbReference type="eggNOG" id="KOG1787">
    <property type="taxonomic scope" value="Eukaryota"/>
</dbReference>
<dbReference type="SMART" id="SM01026">
    <property type="entry name" value="Beach"/>
    <property type="match status" value="1"/>
</dbReference>
<evidence type="ECO:0000259" key="2">
    <source>
        <dbReference type="SMART" id="SM01026"/>
    </source>
</evidence>
<dbReference type="KEGG" id="tva:4754860"/>
<dbReference type="InterPro" id="IPR050865">
    <property type="entry name" value="BEACH_Domain"/>
</dbReference>
<dbReference type="EMBL" id="DS113730">
    <property type="protein sequence ID" value="EAX97082.1"/>
    <property type="molecule type" value="Genomic_DNA"/>
</dbReference>
<dbReference type="SUPFAM" id="SSF81837">
    <property type="entry name" value="BEACH domain"/>
    <property type="match status" value="1"/>
</dbReference>
<dbReference type="Pfam" id="PF15787">
    <property type="entry name" value="DUF4704"/>
    <property type="match status" value="1"/>
</dbReference>
<organism evidence="3 4">
    <name type="scientific">Trichomonas vaginalis (strain ATCC PRA-98 / G3)</name>
    <dbReference type="NCBI Taxonomy" id="412133"/>
    <lineage>
        <taxon>Eukaryota</taxon>
        <taxon>Metamonada</taxon>
        <taxon>Parabasalia</taxon>
        <taxon>Trichomonadida</taxon>
        <taxon>Trichomonadidae</taxon>
        <taxon>Trichomonas</taxon>
    </lineage>
</organism>
<dbReference type="PANTHER" id="PTHR13743:SF112">
    <property type="entry name" value="BEACH DOMAIN-CONTAINING PROTEIN"/>
    <property type="match status" value="1"/>
</dbReference>
<dbReference type="Gene3D" id="2.130.10.10">
    <property type="entry name" value="YVTN repeat-like/Quinoprotein amine dehydrogenase"/>
    <property type="match status" value="1"/>
</dbReference>
<gene>
    <name evidence="3" type="ORF">TVAG_086210</name>
</gene>
<dbReference type="InterPro" id="IPR036322">
    <property type="entry name" value="WD40_repeat_dom_sf"/>
</dbReference>
<dbReference type="Proteomes" id="UP000001542">
    <property type="component" value="Unassembled WGS sequence"/>
</dbReference>
<dbReference type="InParanoid" id="A2FDD1"/>
<dbReference type="STRING" id="5722.A2FDD1"/>
<dbReference type="RefSeq" id="XP_001310012.1">
    <property type="nucleotide sequence ID" value="XM_001310011.1"/>
</dbReference>
<proteinExistence type="predicted"/>
<evidence type="ECO:0000256" key="1">
    <source>
        <dbReference type="SAM" id="MobiDB-lite"/>
    </source>
</evidence>
<accession>A2FDD1</accession>
<dbReference type="PANTHER" id="PTHR13743">
    <property type="entry name" value="BEIGE/BEACH-RELATED"/>
    <property type="match status" value="1"/>
</dbReference>
<feature type="compositionally biased region" description="Basic and acidic residues" evidence="1">
    <location>
        <begin position="1083"/>
        <end position="1157"/>
    </location>
</feature>
<name>A2FDD1_TRIV3</name>
<protein>
    <recommendedName>
        <fullName evidence="2">BEACH domain-containing protein</fullName>
    </recommendedName>
</protein>
<dbReference type="SUPFAM" id="SSF50978">
    <property type="entry name" value="WD40 repeat-like"/>
    <property type="match status" value="1"/>
</dbReference>
<dbReference type="InterPro" id="IPR015943">
    <property type="entry name" value="WD40/YVTN_repeat-like_dom_sf"/>
</dbReference>
<evidence type="ECO:0000313" key="3">
    <source>
        <dbReference type="EMBL" id="EAX97082.1"/>
    </source>
</evidence>
<sequence length="1801" mass="208722">MSSIPSDLLGLIELNSNYTNIQIENMYKDLKENPKLPKFLDLVYFLIKFSPYYILDLHNKKLELKLLELIVNSKDSELKPLIGQSVMIISEFSQYISSEEILKASLNLLQLSEDKYISNLHSSLVLSFNDTINACAARPRAFFSLTPDAPTLEVTINPKTYFRNHFNIGQWIFIPDEVPDTFSTYLFTLLLDDKEQVRFSVTNNEIFYEVWRSSNIMKLPNTRVQSGSWTFIILDFERIQNYYLISAILNGKRTPQVQVQLDSFSNGTAKIQFIGSHDLTPNWPMLGPMCINLPLDEEFLSNLYKFGPRFEITDDNSYQLVPSFGNNDEIIISAFVSDNVSIKFVGEKQKQLRCVFDILIEFCGVHTLIPLFSMIDKFCSAEDEIQSFMITMIELIMKILQTSKLAQDQFVKVSGFRIIARFLIDQRHQNLTYGFYKKCYSLYKTIEDKTFKKQLLKAIILNYALWAHATNEQLKLVTRHWARIVFNEHIEEAMEAKPFETILSSMRTYFWYTEEKGEYTEYGPSSDNPRDPMLSISVIRSNITQILYNIAIRDFKENYLTSLIGHCVTIPDSQQVNDLIVLVKLLALNEDQPYQKVTEYLSAFLLLHHLLNNSNSTLVFNCLEVFAALHVTGSIKDIKENIHSSILMDFIPPNFFNYENFSMIVPLVMKYPDFVTLMFYMMSRIDDNQCIELVMTHLQSNFDFGKKKEWCIWPIITALTKRGEYGEFVMKFIAESTEFEWSFTLSAIEVCGRALGVSFEEYQGLFMKYLTQRILDNPLMKFQEQHKFWDLATFFMFYRPSDTKFSLTKNVLQTSIFEQQSSVEKILNQTEKIEKKFTKQDLRAKISEMNDDKFVFEYKYGLRFSEDGKWLDAELDLLLCKQACRTKCETFHNTSCIFAAFSLADKPKESYEAISTLINMKVSNEIYLNLIQHRDKRYQGKQINTDCIEQLLEQTKEYNEGLMKQTKAVTKKLERFSERVLEKMDLIFANSDTETNSMNYKDTLQFAGYVAKLKLTFKKDANRLIKYATSKGAPWELLNENNDKNMTFITRTCGHNFIPMESISIKDLKDSDIPLPKSIQSENENKEKNSENKGEVTEKSEEKNVEVSKKTEEKKVEETDKINESEVTEKVEGNQTEEKKGDEKKETNQNEIEKTEEIQEEYGDISQCISEKMEKMKKEKIEEYKNKPNLSIPKFEFFNDKKNFVLPAKLHYISNFTEEIVFSVLSESFEIRYVSNNLILTFDHSNVKKVMFREIDGLPIGLEIFTTIRESYLVILENFNSLTVLNSISKLEGFESIEVMTKKPSEYLLQTKITERWLNYELTTFDYLCILNDISGRSFNKLSIYPIMPNFNTEVTQYYNTRNVLDMLGNVEPYKTILKELGNGKVDKNLVKNISRVNSYYPPEFYSSTACLPNSVTFLEKGDSIFDFIRKNNENLERNDDLVVSFIDRVFGIYSYYKSIEDFDDKFVNDVKRRAEFDVELNFIRTNPVKLFDKEHPKRKRFEAKEPVTIETNIEDIKSAKIIPEQRVSGCVSSLVVLKPHEPIFRYVVTQNMTLFTKETNMKLDIGDIHRNCISDISHTKTAIGNRHGEVYVLFGDETVELCGSYFNSPIKLLDAGTEQIACVHESNFINVWSTRSPYNHLYILPSFRGNVTSVFLDSESSLLVIGHECKCISVFSLTLGEIIHDIEIDFVPRHICVAGISSFIYFSSGNKLFSYTINGDKVCEREFNSNIRWIGGSKNKVCVLTSSNEIYIVDFVSLKGENELLIKPTSQVLEISFATMPNVAAALTEKGEIIVISFSI</sequence>
<dbReference type="VEuPathDB" id="TrichDB:TVAGG3_0525930"/>
<keyword evidence="4" id="KW-1185">Reference proteome</keyword>
<dbReference type="eggNOG" id="KOG1786">
    <property type="taxonomic scope" value="Eukaryota"/>
</dbReference>
<feature type="region of interest" description="Disordered" evidence="1">
    <location>
        <begin position="1069"/>
        <end position="1163"/>
    </location>
</feature>
<dbReference type="Pfam" id="PF02138">
    <property type="entry name" value="Beach"/>
    <property type="match status" value="1"/>
</dbReference>
<dbReference type="Gene3D" id="1.10.1540.10">
    <property type="entry name" value="BEACH domain"/>
    <property type="match status" value="1"/>
</dbReference>
<feature type="domain" description="BEACH" evidence="2">
    <location>
        <begin position="1314"/>
        <end position="1499"/>
    </location>
</feature>
<dbReference type="InterPro" id="IPR031570">
    <property type="entry name" value="NBEA/BDCP_DUF4704"/>
</dbReference>
<dbReference type="InterPro" id="IPR036372">
    <property type="entry name" value="BEACH_dom_sf"/>
</dbReference>
<dbReference type="InterPro" id="IPR000409">
    <property type="entry name" value="BEACH_dom"/>
</dbReference>
<evidence type="ECO:0000313" key="4">
    <source>
        <dbReference type="Proteomes" id="UP000001542"/>
    </source>
</evidence>
<dbReference type="VEuPathDB" id="TrichDB:TVAG_086210"/>
<reference evidence="3" key="2">
    <citation type="journal article" date="2007" name="Science">
        <title>Draft genome sequence of the sexually transmitted pathogen Trichomonas vaginalis.</title>
        <authorList>
            <person name="Carlton J.M."/>
            <person name="Hirt R.P."/>
            <person name="Silva J.C."/>
            <person name="Delcher A.L."/>
            <person name="Schatz M."/>
            <person name="Zhao Q."/>
            <person name="Wortman J.R."/>
            <person name="Bidwell S.L."/>
            <person name="Alsmark U.C.M."/>
            <person name="Besteiro S."/>
            <person name="Sicheritz-Ponten T."/>
            <person name="Noel C.J."/>
            <person name="Dacks J.B."/>
            <person name="Foster P.G."/>
            <person name="Simillion C."/>
            <person name="Van de Peer Y."/>
            <person name="Miranda-Saavedra D."/>
            <person name="Barton G.J."/>
            <person name="Westrop G.D."/>
            <person name="Mueller S."/>
            <person name="Dessi D."/>
            <person name="Fiori P.L."/>
            <person name="Ren Q."/>
            <person name="Paulsen I."/>
            <person name="Zhang H."/>
            <person name="Bastida-Corcuera F.D."/>
            <person name="Simoes-Barbosa A."/>
            <person name="Brown M.T."/>
            <person name="Hayes R.D."/>
            <person name="Mukherjee M."/>
            <person name="Okumura C.Y."/>
            <person name="Schneider R."/>
            <person name="Smith A.J."/>
            <person name="Vanacova S."/>
            <person name="Villalvazo M."/>
            <person name="Haas B.J."/>
            <person name="Pertea M."/>
            <person name="Feldblyum T.V."/>
            <person name="Utterback T.R."/>
            <person name="Shu C.L."/>
            <person name="Osoegawa K."/>
            <person name="de Jong P.J."/>
            <person name="Hrdy I."/>
            <person name="Horvathova L."/>
            <person name="Zubacova Z."/>
            <person name="Dolezal P."/>
            <person name="Malik S.B."/>
            <person name="Logsdon J.M. Jr."/>
            <person name="Henze K."/>
            <person name="Gupta A."/>
            <person name="Wang C.C."/>
            <person name="Dunne R.L."/>
            <person name="Upcroft J.A."/>
            <person name="Upcroft P."/>
            <person name="White O."/>
            <person name="Salzberg S.L."/>
            <person name="Tang P."/>
            <person name="Chiu C.-H."/>
            <person name="Lee Y.-S."/>
            <person name="Embley T.M."/>
            <person name="Coombs G.H."/>
            <person name="Mottram J.C."/>
            <person name="Tachezy J."/>
            <person name="Fraser-Liggett C.M."/>
            <person name="Johnson P.J."/>
        </authorList>
    </citation>
    <scope>NUCLEOTIDE SEQUENCE [LARGE SCALE GENOMIC DNA]</scope>
    <source>
        <strain evidence="3">G3</strain>
    </source>
</reference>